<evidence type="ECO:0000259" key="2">
    <source>
        <dbReference type="Pfam" id="PF03732"/>
    </source>
</evidence>
<dbReference type="Proteomes" id="UP000383932">
    <property type="component" value="Unassembled WGS sequence"/>
</dbReference>
<evidence type="ECO:0000256" key="1">
    <source>
        <dbReference type="SAM" id="MobiDB-lite"/>
    </source>
</evidence>
<dbReference type="Pfam" id="PF03732">
    <property type="entry name" value="Retrotrans_gag"/>
    <property type="match status" value="1"/>
</dbReference>
<reference evidence="3 4" key="1">
    <citation type="journal article" date="2019" name="Fungal Biol. Biotechnol.">
        <title>Draft genome sequence of fastidious pathogen Ceratobasidium theobromae, which causes vascular-streak dieback in Theobroma cacao.</title>
        <authorList>
            <person name="Ali S.S."/>
            <person name="Asman A."/>
            <person name="Shao J."/>
            <person name="Firmansyah A.P."/>
            <person name="Susilo A.W."/>
            <person name="Rosmana A."/>
            <person name="McMahon P."/>
            <person name="Junaid M."/>
            <person name="Guest D."/>
            <person name="Kheng T.Y."/>
            <person name="Meinhardt L.W."/>
            <person name="Bailey B.A."/>
        </authorList>
    </citation>
    <scope>NUCLEOTIDE SEQUENCE [LARGE SCALE GENOMIC DNA]</scope>
    <source>
        <strain evidence="3 4">CT2</strain>
    </source>
</reference>
<dbReference type="EMBL" id="SSOP01000746">
    <property type="protein sequence ID" value="KAB5587829.1"/>
    <property type="molecule type" value="Genomic_DNA"/>
</dbReference>
<feature type="domain" description="Retrotransposon gag" evidence="2">
    <location>
        <begin position="250"/>
        <end position="324"/>
    </location>
</feature>
<feature type="region of interest" description="Disordered" evidence="1">
    <location>
        <begin position="396"/>
        <end position="445"/>
    </location>
</feature>
<comment type="caution">
    <text evidence="3">The sequence shown here is derived from an EMBL/GenBank/DDBJ whole genome shotgun (WGS) entry which is preliminary data.</text>
</comment>
<proteinExistence type="predicted"/>
<dbReference type="AlphaFoldDB" id="A0A5N5Q820"/>
<dbReference type="OrthoDB" id="2895259at2759"/>
<organism evidence="3 4">
    <name type="scientific">Ceratobasidium theobromae</name>
    <dbReference type="NCBI Taxonomy" id="1582974"/>
    <lineage>
        <taxon>Eukaryota</taxon>
        <taxon>Fungi</taxon>
        <taxon>Dikarya</taxon>
        <taxon>Basidiomycota</taxon>
        <taxon>Agaricomycotina</taxon>
        <taxon>Agaricomycetes</taxon>
        <taxon>Cantharellales</taxon>
        <taxon>Ceratobasidiaceae</taxon>
        <taxon>Ceratobasidium</taxon>
    </lineage>
</organism>
<evidence type="ECO:0000313" key="4">
    <source>
        <dbReference type="Proteomes" id="UP000383932"/>
    </source>
</evidence>
<feature type="compositionally biased region" description="Basic and acidic residues" evidence="1">
    <location>
        <begin position="418"/>
        <end position="427"/>
    </location>
</feature>
<dbReference type="PANTHER" id="PTHR15503">
    <property type="entry name" value="LDOC1 RELATED"/>
    <property type="match status" value="1"/>
</dbReference>
<sequence length="445" mass="48213">MLEKQLEGILTKLDKFKASILQEVSQSVTDAISEALTTRSSPTTTAAYSQSFLSIPETPKTSQDTGKRRLSIVDTLVPIKDGAGDPSGKGKGVEFESPPLPFTPLLALPGSPSTCPQTPPIVPTPLPTTQAGSSPVPLPTLQGGNQTMQQTTDLAVLLECALLQPLEHIVRAATQTLGPAQLKSKIPPPLKYDGKKGPAAKSFMLDCKTYFATNPSSFPSDESQIMFMLSTLKEGLTKQWGQYYLSPIHQGHMDGILVDWDALETGFLSNWNNSAALLTAECKLGQLQQCGSANDYAMEFCILLTDLEWDDSAYMATFCKGLKPEVRAKLIEHTLSCPIHTLDDLITTAWLIDDALFTARKECQQHTGNTPSSSNRSTLGKSSGFITRHIQDKQRQAGVKCGDSSHKFENCPNGWKTRSGEHPKTENGKIGSLINLEDSTESGKA</sequence>
<dbReference type="InterPro" id="IPR032567">
    <property type="entry name" value="RTL1-rel"/>
</dbReference>
<accession>A0A5N5Q820</accession>
<protein>
    <submittedName>
        <fullName evidence="3">Retrotransposon-derived protein PEG10</fullName>
    </submittedName>
</protein>
<dbReference type="PANTHER" id="PTHR15503:SF22">
    <property type="entry name" value="TRANSPOSON TY3-I GAG POLYPROTEIN"/>
    <property type="match status" value="1"/>
</dbReference>
<name>A0A5N5Q820_9AGAM</name>
<dbReference type="InterPro" id="IPR005162">
    <property type="entry name" value="Retrotrans_gag_dom"/>
</dbReference>
<gene>
    <name evidence="3" type="ORF">CTheo_8727</name>
</gene>
<evidence type="ECO:0000313" key="3">
    <source>
        <dbReference type="EMBL" id="KAB5587829.1"/>
    </source>
</evidence>
<keyword evidence="4" id="KW-1185">Reference proteome</keyword>